<comment type="pathway">
    <text evidence="1 13">Sulfur metabolism; glutathione biosynthesis; glutathione from L-cysteine and L-glutamate: step 2/2.</text>
</comment>
<dbReference type="GO" id="GO:0000287">
    <property type="term" value="F:magnesium ion binding"/>
    <property type="evidence" value="ECO:0007669"/>
    <property type="project" value="UniProtKB-UniRule"/>
</dbReference>
<evidence type="ECO:0000256" key="2">
    <source>
        <dbReference type="ARBA" id="ARBA00010385"/>
    </source>
</evidence>
<keyword evidence="7 13" id="KW-0317">Glutathione biosynthesis</keyword>
<feature type="binding site" evidence="14">
    <location>
        <position position="370"/>
    </location>
    <ligand>
        <name>ATP</name>
        <dbReference type="ChEBI" id="CHEBI:30616"/>
    </ligand>
</feature>
<dbReference type="InterPro" id="IPR004887">
    <property type="entry name" value="GSH_synth_subst-bd"/>
</dbReference>
<feature type="binding site" evidence="14">
    <location>
        <position position="137"/>
    </location>
    <ligand>
        <name>ATP</name>
        <dbReference type="ChEBI" id="CHEBI:30616"/>
    </ligand>
</feature>
<dbReference type="PANTHER" id="PTHR11130">
    <property type="entry name" value="GLUTATHIONE SYNTHETASE"/>
    <property type="match status" value="1"/>
</dbReference>
<feature type="binding site" evidence="14">
    <location>
        <position position="444"/>
    </location>
    <ligand>
        <name>substrate</name>
    </ligand>
</feature>
<dbReference type="RefSeq" id="XP_014255930.1">
    <property type="nucleotide sequence ID" value="XM_014400444.2"/>
</dbReference>
<dbReference type="InterPro" id="IPR014709">
    <property type="entry name" value="Glutathione_synthase_C_euk"/>
</dbReference>
<dbReference type="EC" id="6.3.2.3" evidence="4 13"/>
<comment type="subunit">
    <text evidence="3">Homodimer.</text>
</comment>
<evidence type="ECO:0000256" key="13">
    <source>
        <dbReference type="PIRNR" id="PIRNR001558"/>
    </source>
</evidence>
<feature type="binding site" evidence="14">
    <location>
        <position position="301"/>
    </location>
    <ligand>
        <name>ATP</name>
        <dbReference type="ChEBI" id="CHEBI:30616"/>
    </ligand>
</feature>
<name>A0A8I6S521_CIMLE</name>
<comment type="catalytic activity">
    <reaction evidence="12">
        <text>gamma-L-glutamyl-L-cysteine + glycine + ATP = glutathione + ADP + phosphate + H(+)</text>
        <dbReference type="Rhea" id="RHEA:13557"/>
        <dbReference type="ChEBI" id="CHEBI:15378"/>
        <dbReference type="ChEBI" id="CHEBI:30616"/>
        <dbReference type="ChEBI" id="CHEBI:43474"/>
        <dbReference type="ChEBI" id="CHEBI:57305"/>
        <dbReference type="ChEBI" id="CHEBI:57925"/>
        <dbReference type="ChEBI" id="CHEBI:58173"/>
        <dbReference type="ChEBI" id="CHEBI:456216"/>
        <dbReference type="EC" id="6.3.2.3"/>
    </reaction>
    <physiologicalReaction direction="left-to-right" evidence="12">
        <dbReference type="Rhea" id="RHEA:13558"/>
    </physiologicalReaction>
</comment>
<evidence type="ECO:0000256" key="11">
    <source>
        <dbReference type="ARBA" id="ARBA00022842"/>
    </source>
</evidence>
<evidence type="ECO:0000259" key="16">
    <source>
        <dbReference type="Pfam" id="PF03199"/>
    </source>
</evidence>
<dbReference type="GO" id="GO:0004363">
    <property type="term" value="F:glutathione synthase activity"/>
    <property type="evidence" value="ECO:0007669"/>
    <property type="project" value="UniProtKB-UniRule"/>
</dbReference>
<dbReference type="KEGG" id="clec:106670267"/>
<dbReference type="GO" id="GO:0005829">
    <property type="term" value="C:cytosol"/>
    <property type="evidence" value="ECO:0007669"/>
    <property type="project" value="TreeGrafter"/>
</dbReference>
<keyword evidence="18" id="KW-1185">Reference proteome</keyword>
<evidence type="ECO:0000256" key="15">
    <source>
        <dbReference type="PIRSR" id="PIRSR001558-2"/>
    </source>
</evidence>
<protein>
    <recommendedName>
        <fullName evidence="5 13">Glutathione synthetase</fullName>
        <shortName evidence="13">GSH-S</shortName>
        <ecNumber evidence="4 13">6.3.2.3</ecNumber>
    </recommendedName>
</protein>
<dbReference type="AlphaFoldDB" id="A0A8I6S521"/>
<dbReference type="Gene3D" id="1.10.1080.10">
    <property type="entry name" value="Glutathione Synthetase, Chain A, domain 3"/>
    <property type="match status" value="1"/>
</dbReference>
<dbReference type="NCBIfam" id="TIGR01986">
    <property type="entry name" value="glut_syn_euk"/>
    <property type="match status" value="1"/>
</dbReference>
<evidence type="ECO:0000313" key="17">
    <source>
        <dbReference type="EnsemblMetazoa" id="XP_014255930.1"/>
    </source>
</evidence>
<dbReference type="FunFam" id="3.40.50.1760:FF:000001">
    <property type="entry name" value="Glutathione synthetase"/>
    <property type="match status" value="1"/>
</dbReference>
<keyword evidence="10 13" id="KW-0067">ATP-binding</keyword>
<evidence type="ECO:0000256" key="10">
    <source>
        <dbReference type="ARBA" id="ARBA00022840"/>
    </source>
</evidence>
<evidence type="ECO:0000256" key="3">
    <source>
        <dbReference type="ARBA" id="ARBA00011738"/>
    </source>
</evidence>
<dbReference type="InterPro" id="IPR037013">
    <property type="entry name" value="GSH-S_sub-bd_sf"/>
</dbReference>
<dbReference type="Gene3D" id="3.30.1490.80">
    <property type="match status" value="1"/>
</dbReference>
<proteinExistence type="inferred from homology"/>
<feature type="binding site" evidence="14">
    <location>
        <begin position="392"/>
        <end position="395"/>
    </location>
    <ligand>
        <name>ATP</name>
        <dbReference type="ChEBI" id="CHEBI:30616"/>
    </ligand>
</feature>
<keyword evidence="11 13" id="KW-0460">Magnesium</keyword>
<dbReference type="PANTHER" id="PTHR11130:SF0">
    <property type="entry name" value="GLUTATHIONE SYNTHETASE"/>
    <property type="match status" value="1"/>
</dbReference>
<dbReference type="InterPro" id="IPR014049">
    <property type="entry name" value="Glutathione_synthase_N_euk"/>
</dbReference>
<evidence type="ECO:0000313" key="18">
    <source>
        <dbReference type="Proteomes" id="UP000494040"/>
    </source>
</evidence>
<feature type="binding site" evidence="15">
    <location>
        <position position="139"/>
    </location>
    <ligand>
        <name>Mg(2+)</name>
        <dbReference type="ChEBI" id="CHEBI:18420"/>
    </ligand>
</feature>
<evidence type="ECO:0000256" key="14">
    <source>
        <dbReference type="PIRSR" id="PIRSR001558-1"/>
    </source>
</evidence>
<dbReference type="InterPro" id="IPR014042">
    <property type="entry name" value="Glutathione_synthase_a-hlx"/>
</dbReference>
<dbReference type="Pfam" id="PF03199">
    <property type="entry name" value="GSH_synthase"/>
    <property type="match status" value="1"/>
</dbReference>
<feature type="binding site" evidence="14">
    <location>
        <position position="446"/>
    </location>
    <ligand>
        <name>ATP</name>
        <dbReference type="ChEBI" id="CHEBI:30616"/>
    </ligand>
</feature>
<sequence>MKSAIQLPLKDEKEIIDKAKDWAVMHGVGMRSRQNFDEDSIVFAPFTLLPSLIKKENFQEVVMTQRVMSELMHRVAHDHDFLESSLRKTVEYDSFTKKLFELYTTVYNEGFGQVLSLGIFRSDYLFDESANRMKQVEFNTIASSFASLSSQVAKLHRYVLREIGRDALTEKLPDNPALEGVCAGIVHAWDIYNKKTAVVMFLVEETTYNICDQRFMEFEIRRQQPLIRVIRRKFSELSTAKLGPKKQLFLKDDLEVAVVYMRTGYSPNQYRDEGDWETRLLIERSSAIKCPSVQYQLAGTKKVQQVLATPGTVERFITNAEDVKNIRNLFTEIYSLDLDAGGDLAYNLALKNPEDFVLKPQREGGGNNTYGSDIPNLLNSMTPEERQSMILMKLIKPVPIKNMIIQRGQPCAVSDVISELGIFSYVIGSASDIVAVKPAGHMLRTKLATSTEGGVASGYGALDSPFLV</sequence>
<keyword evidence="6 13" id="KW-0436">Ligase</keyword>
<comment type="cofactor">
    <cofactor evidence="13 15">
        <name>Mg(2+)</name>
        <dbReference type="ChEBI" id="CHEBI:18420"/>
    </cofactor>
    <text evidence="13 15">Binds 1 Mg(2+) ion per subunit.</text>
</comment>
<evidence type="ECO:0000256" key="9">
    <source>
        <dbReference type="ARBA" id="ARBA00022741"/>
    </source>
</evidence>
<keyword evidence="8 13" id="KW-0479">Metal-binding</keyword>
<reference evidence="17" key="1">
    <citation type="submission" date="2022-01" db="UniProtKB">
        <authorList>
            <consortium name="EnsemblMetazoa"/>
        </authorList>
    </citation>
    <scope>IDENTIFICATION</scope>
</reference>
<evidence type="ECO:0000256" key="1">
    <source>
        <dbReference type="ARBA" id="ARBA00004965"/>
    </source>
</evidence>
<keyword evidence="9 13" id="KW-0547">Nucleotide-binding</keyword>
<evidence type="ECO:0000256" key="4">
    <source>
        <dbReference type="ARBA" id="ARBA00012214"/>
    </source>
</evidence>
<dbReference type="InterPro" id="IPR016185">
    <property type="entry name" value="PreATP-grasp_dom_sf"/>
</dbReference>
<evidence type="ECO:0000256" key="7">
    <source>
        <dbReference type="ARBA" id="ARBA00022684"/>
    </source>
</evidence>
<dbReference type="Proteomes" id="UP000494040">
    <property type="component" value="Unassembled WGS sequence"/>
</dbReference>
<feature type="binding site" evidence="14">
    <location>
        <begin position="359"/>
        <end position="368"/>
    </location>
    <ligand>
        <name>ATP</name>
        <dbReference type="ChEBI" id="CHEBI:30616"/>
    </ligand>
</feature>
<evidence type="ECO:0000256" key="8">
    <source>
        <dbReference type="ARBA" id="ARBA00022723"/>
    </source>
</evidence>
<dbReference type="PIRSF" id="PIRSF001558">
    <property type="entry name" value="GSHase"/>
    <property type="match status" value="1"/>
</dbReference>
<comment type="similarity">
    <text evidence="2 13">Belongs to the eukaryotic GSH synthase family.</text>
</comment>
<feature type="binding site" evidence="14">
    <location>
        <position position="419"/>
    </location>
    <ligand>
        <name>ATP</name>
        <dbReference type="ChEBI" id="CHEBI:30616"/>
    </ligand>
</feature>
<dbReference type="OMA" id="NGLVMYP"/>
<evidence type="ECO:0000256" key="12">
    <source>
        <dbReference type="ARBA" id="ARBA00048871"/>
    </source>
</evidence>
<dbReference type="GO" id="GO:0005524">
    <property type="term" value="F:ATP binding"/>
    <property type="evidence" value="ECO:0007669"/>
    <property type="project" value="UniProtKB-UniRule"/>
</dbReference>
<dbReference type="GO" id="GO:0043295">
    <property type="term" value="F:glutathione binding"/>
    <property type="evidence" value="ECO:0007669"/>
    <property type="project" value="UniProtKB-UniRule"/>
</dbReference>
<feature type="domain" description="Glutathione synthase substrate-binding" evidence="16">
    <location>
        <begin position="197"/>
        <end position="298"/>
    </location>
</feature>
<dbReference type="FunFam" id="3.30.1490.50:FF:000002">
    <property type="entry name" value="Glutathione synthetase"/>
    <property type="match status" value="1"/>
</dbReference>
<dbReference type="SUPFAM" id="SSF56059">
    <property type="entry name" value="Glutathione synthetase ATP-binding domain-like"/>
    <property type="match status" value="1"/>
</dbReference>
<dbReference type="Gene3D" id="3.30.1490.50">
    <property type="match status" value="1"/>
</dbReference>
<dbReference type="OrthoDB" id="2020073at2759"/>
<dbReference type="UniPathway" id="UPA00142">
    <property type="reaction ID" value="UER00210"/>
</dbReference>
<dbReference type="Gene3D" id="3.40.50.1760">
    <property type="entry name" value="Glutathione synthase, substrate-binding domain superfamily, eukaryotic"/>
    <property type="match status" value="1"/>
</dbReference>
<feature type="binding site" evidence="14">
    <location>
        <position position="121"/>
    </location>
    <ligand>
        <name>substrate</name>
    </ligand>
</feature>
<dbReference type="EnsemblMetazoa" id="XM_014400444.2">
    <property type="protein sequence ID" value="XP_014255930.1"/>
    <property type="gene ID" value="LOC106670267"/>
</dbReference>
<feature type="binding site" evidence="14">
    <location>
        <position position="452"/>
    </location>
    <ligand>
        <name>ATP</name>
        <dbReference type="ChEBI" id="CHEBI:30616"/>
    </ligand>
</feature>
<dbReference type="GeneID" id="106670267"/>
<evidence type="ECO:0000256" key="6">
    <source>
        <dbReference type="ARBA" id="ARBA00022598"/>
    </source>
</evidence>
<accession>A0A8I6S521</accession>
<dbReference type="InterPro" id="IPR005615">
    <property type="entry name" value="Glutathione_synthase"/>
</dbReference>
<dbReference type="Pfam" id="PF03917">
    <property type="entry name" value="GSH_synth_ATP"/>
    <property type="match status" value="1"/>
</dbReference>
<dbReference type="SUPFAM" id="SSF52440">
    <property type="entry name" value="PreATP-grasp domain"/>
    <property type="match status" value="1"/>
</dbReference>
<feature type="binding site" evidence="15">
    <location>
        <position position="363"/>
    </location>
    <ligand>
        <name>Mg(2+)</name>
        <dbReference type="ChEBI" id="CHEBI:18420"/>
    </ligand>
</feature>
<feature type="binding site" evidence="14">
    <location>
        <position position="213"/>
    </location>
    <ligand>
        <name>substrate</name>
    </ligand>
</feature>
<dbReference type="Gene3D" id="3.30.470.20">
    <property type="entry name" value="ATP-grasp fold, B domain"/>
    <property type="match status" value="1"/>
</dbReference>
<organism evidence="17 18">
    <name type="scientific">Cimex lectularius</name>
    <name type="common">Bed bug</name>
    <name type="synonym">Acanthia lectularia</name>
    <dbReference type="NCBI Taxonomy" id="79782"/>
    <lineage>
        <taxon>Eukaryota</taxon>
        <taxon>Metazoa</taxon>
        <taxon>Ecdysozoa</taxon>
        <taxon>Arthropoda</taxon>
        <taxon>Hexapoda</taxon>
        <taxon>Insecta</taxon>
        <taxon>Pterygota</taxon>
        <taxon>Neoptera</taxon>
        <taxon>Paraneoptera</taxon>
        <taxon>Hemiptera</taxon>
        <taxon>Heteroptera</taxon>
        <taxon>Panheteroptera</taxon>
        <taxon>Cimicomorpha</taxon>
        <taxon>Cimicidae</taxon>
        <taxon>Cimex</taxon>
    </lineage>
</organism>
<feature type="binding site" evidence="15">
    <location>
        <position position="137"/>
    </location>
    <ligand>
        <name>Mg(2+)</name>
        <dbReference type="ChEBI" id="CHEBI:18420"/>
    </ligand>
</feature>
<evidence type="ECO:0000256" key="5">
    <source>
        <dbReference type="ARBA" id="ARBA00020821"/>
    </source>
</evidence>